<evidence type="ECO:0000313" key="2">
    <source>
        <dbReference type="EMBL" id="ODQ59074.1"/>
    </source>
</evidence>
<dbReference type="EMBL" id="KV454211">
    <property type="protein sequence ID" value="ODQ59074.1"/>
    <property type="molecule type" value="Genomic_DNA"/>
</dbReference>
<protein>
    <submittedName>
        <fullName evidence="2">Uncharacterized protein</fullName>
    </submittedName>
</protein>
<organism evidence="2 3">
    <name type="scientific">Wickerhamomyces anomalus (strain ATCC 58044 / CBS 1984 / NCYC 433 / NRRL Y-366-8)</name>
    <name type="common">Yeast</name>
    <name type="synonym">Hansenula anomala</name>
    <dbReference type="NCBI Taxonomy" id="683960"/>
    <lineage>
        <taxon>Eukaryota</taxon>
        <taxon>Fungi</taxon>
        <taxon>Dikarya</taxon>
        <taxon>Ascomycota</taxon>
        <taxon>Saccharomycotina</taxon>
        <taxon>Saccharomycetes</taxon>
        <taxon>Phaffomycetales</taxon>
        <taxon>Wickerhamomycetaceae</taxon>
        <taxon>Wickerhamomyces</taxon>
    </lineage>
</organism>
<feature type="non-terminal residue" evidence="2">
    <location>
        <position position="54"/>
    </location>
</feature>
<gene>
    <name evidence="2" type="ORF">WICANDRAFT_93978</name>
</gene>
<evidence type="ECO:0000256" key="1">
    <source>
        <dbReference type="SAM" id="MobiDB-lite"/>
    </source>
</evidence>
<keyword evidence="3" id="KW-1185">Reference proteome</keyword>
<dbReference type="AlphaFoldDB" id="A0A1E3P1K5"/>
<dbReference type="RefSeq" id="XP_019038281.1">
    <property type="nucleotide sequence ID" value="XM_019186437.1"/>
</dbReference>
<reference evidence="2 3" key="1">
    <citation type="journal article" date="2016" name="Proc. Natl. Acad. Sci. U.S.A.">
        <title>Comparative genomics of biotechnologically important yeasts.</title>
        <authorList>
            <person name="Riley R."/>
            <person name="Haridas S."/>
            <person name="Wolfe K.H."/>
            <person name="Lopes M.R."/>
            <person name="Hittinger C.T."/>
            <person name="Goeker M."/>
            <person name="Salamov A.A."/>
            <person name="Wisecaver J.H."/>
            <person name="Long T.M."/>
            <person name="Calvey C.H."/>
            <person name="Aerts A.L."/>
            <person name="Barry K.W."/>
            <person name="Choi C."/>
            <person name="Clum A."/>
            <person name="Coughlan A.Y."/>
            <person name="Deshpande S."/>
            <person name="Douglass A.P."/>
            <person name="Hanson S.J."/>
            <person name="Klenk H.-P."/>
            <person name="LaButti K.M."/>
            <person name="Lapidus A."/>
            <person name="Lindquist E.A."/>
            <person name="Lipzen A.M."/>
            <person name="Meier-Kolthoff J.P."/>
            <person name="Ohm R.A."/>
            <person name="Otillar R.P."/>
            <person name="Pangilinan J.L."/>
            <person name="Peng Y."/>
            <person name="Rokas A."/>
            <person name="Rosa C.A."/>
            <person name="Scheuner C."/>
            <person name="Sibirny A.A."/>
            <person name="Slot J.C."/>
            <person name="Stielow J.B."/>
            <person name="Sun H."/>
            <person name="Kurtzman C.P."/>
            <person name="Blackwell M."/>
            <person name="Grigoriev I.V."/>
            <person name="Jeffries T.W."/>
        </authorList>
    </citation>
    <scope>NUCLEOTIDE SEQUENCE [LARGE SCALE GENOMIC DNA]</scope>
    <source>
        <strain evidence="3">ATCC 58044 / CBS 1984 / NCYC 433 / NRRL Y-366-8</strain>
    </source>
</reference>
<feature type="region of interest" description="Disordered" evidence="1">
    <location>
        <begin position="27"/>
        <end position="54"/>
    </location>
</feature>
<dbReference type="GeneID" id="30203683"/>
<name>A0A1E3P1K5_WICAA</name>
<accession>A0A1E3P1K5</accession>
<sequence>MEYWNVFLRSDLNKPGKKEKAKDLVLIPGNNQSSNNSRQQKKALVPNRNLSFLL</sequence>
<evidence type="ECO:0000313" key="3">
    <source>
        <dbReference type="Proteomes" id="UP000094112"/>
    </source>
</evidence>
<proteinExistence type="predicted"/>
<dbReference type="Proteomes" id="UP000094112">
    <property type="component" value="Unassembled WGS sequence"/>
</dbReference>